<dbReference type="EMBL" id="JATAAI010000008">
    <property type="protein sequence ID" value="KAK1743660.1"/>
    <property type="molecule type" value="Genomic_DNA"/>
</dbReference>
<dbReference type="Gene3D" id="3.40.50.11350">
    <property type="match status" value="1"/>
</dbReference>
<keyword evidence="5" id="KW-0812">Transmembrane</keyword>
<dbReference type="Gene3D" id="3.40.50.2000">
    <property type="entry name" value="Glycogen Phosphorylase B"/>
    <property type="match status" value="1"/>
</dbReference>
<feature type="region of interest" description="Disordered" evidence="4">
    <location>
        <begin position="124"/>
        <end position="145"/>
    </location>
</feature>
<keyword evidence="5" id="KW-1133">Transmembrane helix</keyword>
<name>A0AAD8YET5_9STRA</name>
<evidence type="ECO:0000313" key="6">
    <source>
        <dbReference type="EMBL" id="KAK1743660.1"/>
    </source>
</evidence>
<protein>
    <submittedName>
        <fullName evidence="6">GDP-fucose protein O-fucosyltransferase family protein</fullName>
        <ecNumber evidence="6">2.4.1.221</ecNumber>
    </submittedName>
</protein>
<accession>A0AAD8YET5</accession>
<proteinExistence type="predicted"/>
<dbReference type="InterPro" id="IPR019378">
    <property type="entry name" value="GDP-Fuc_O-FucTrfase"/>
</dbReference>
<feature type="region of interest" description="Disordered" evidence="4">
    <location>
        <begin position="903"/>
        <end position="940"/>
    </location>
</feature>
<comment type="caution">
    <text evidence="6">The sequence shown here is derived from an EMBL/GenBank/DDBJ whole genome shotgun (WGS) entry which is preliminary data.</text>
</comment>
<dbReference type="GO" id="GO:0006004">
    <property type="term" value="P:fucose metabolic process"/>
    <property type="evidence" value="ECO:0007669"/>
    <property type="project" value="UniProtKB-KW"/>
</dbReference>
<evidence type="ECO:0000256" key="4">
    <source>
        <dbReference type="SAM" id="MobiDB-lite"/>
    </source>
</evidence>
<dbReference type="PANTHER" id="PTHR31469">
    <property type="entry name" value="OS07G0633600 PROTEIN"/>
    <property type="match status" value="1"/>
</dbReference>
<evidence type="ECO:0000256" key="3">
    <source>
        <dbReference type="ARBA" id="ARBA00023277"/>
    </source>
</evidence>
<evidence type="ECO:0000256" key="2">
    <source>
        <dbReference type="ARBA" id="ARBA00023253"/>
    </source>
</evidence>
<keyword evidence="7" id="KW-1185">Reference proteome</keyword>
<feature type="compositionally biased region" description="Pro residues" evidence="4">
    <location>
        <begin position="130"/>
        <end position="145"/>
    </location>
</feature>
<organism evidence="6 7">
    <name type="scientific">Skeletonema marinoi</name>
    <dbReference type="NCBI Taxonomy" id="267567"/>
    <lineage>
        <taxon>Eukaryota</taxon>
        <taxon>Sar</taxon>
        <taxon>Stramenopiles</taxon>
        <taxon>Ochrophyta</taxon>
        <taxon>Bacillariophyta</taxon>
        <taxon>Coscinodiscophyceae</taxon>
        <taxon>Thalassiosirophycidae</taxon>
        <taxon>Thalassiosirales</taxon>
        <taxon>Skeletonemataceae</taxon>
        <taxon>Skeletonema</taxon>
        <taxon>Skeletonema marinoi-dohrnii complex</taxon>
    </lineage>
</organism>
<dbReference type="CDD" id="cd11296">
    <property type="entry name" value="O-FucT_like"/>
    <property type="match status" value="1"/>
</dbReference>
<gene>
    <name evidence="6" type="ORF">QTG54_005257</name>
</gene>
<dbReference type="PANTHER" id="PTHR31469:SF8">
    <property type="entry name" value="OS07G0641000 PROTEIN"/>
    <property type="match status" value="1"/>
</dbReference>
<dbReference type="GO" id="GO:0046922">
    <property type="term" value="F:peptide-O-fucosyltransferase activity"/>
    <property type="evidence" value="ECO:0007669"/>
    <property type="project" value="UniProtKB-EC"/>
</dbReference>
<dbReference type="Pfam" id="PF10250">
    <property type="entry name" value="O-FucT"/>
    <property type="match status" value="1"/>
</dbReference>
<dbReference type="Proteomes" id="UP001224775">
    <property type="component" value="Unassembled WGS sequence"/>
</dbReference>
<dbReference type="EC" id="2.4.1.221" evidence="6"/>
<evidence type="ECO:0000313" key="7">
    <source>
        <dbReference type="Proteomes" id="UP001224775"/>
    </source>
</evidence>
<keyword evidence="6" id="KW-0328">Glycosyltransferase</keyword>
<reference evidence="6" key="1">
    <citation type="submission" date="2023-06" db="EMBL/GenBank/DDBJ databases">
        <title>Survivors Of The Sea: Transcriptome response of Skeletonema marinoi to long-term dormancy.</title>
        <authorList>
            <person name="Pinder M.I.M."/>
            <person name="Kourtchenko O."/>
            <person name="Robertson E.K."/>
            <person name="Larsson T."/>
            <person name="Maumus F."/>
            <person name="Osuna-Cruz C.M."/>
            <person name="Vancaester E."/>
            <person name="Stenow R."/>
            <person name="Vandepoele K."/>
            <person name="Ploug H."/>
            <person name="Bruchert V."/>
            <person name="Godhe A."/>
            <person name="Topel M."/>
        </authorList>
    </citation>
    <scope>NUCLEOTIDE SEQUENCE</scope>
    <source>
        <strain evidence="6">R05AC</strain>
    </source>
</reference>
<keyword evidence="5" id="KW-0472">Membrane</keyword>
<keyword evidence="2" id="KW-0294">Fucose metabolism</keyword>
<dbReference type="SUPFAM" id="SSF53756">
    <property type="entry name" value="UDP-Glycosyltransferase/glycogen phosphorylase"/>
    <property type="match status" value="1"/>
</dbReference>
<sequence>MNTADQSAPAPAFLHDGEGIEIVARHNRIDHGRADPETNTGIQVQGENGFEGAENPRLGLGHGNWNWKSKYKYGAVVILALVVAGTGISIWSSRGSNQKFETNHVNATKATKSVNTVLRTILKPSNEPSFPAPTPAPTPKPTPAPIPDVRSLAANLDEKGNEVIFGERMFDKFLKYFDIMGYEDEPMAASPRSFKIRDRLVSDSHVDVVITWHCESIDWLSDVSPELSSAMSIILLHKVDESDLSKPECNYLVRLPNKGRETHSPFAYISNHYENLASFTMFLQAGYHWTVGNDWVQSSAQGFKSNAEVLNYFVPQVFESNLQFLPVMPIIDGQPILFVDRDTNDNKAEQDKDDPPTLKKFDASSHDVVNRVRETHRALFGTSPCSSRTFPFVPGFQFIVSKDAILARPKVVWEGIEGLAYSDCIDFGYAIERLHVPPDRWTELLYCNSEEKPYFNEPFDASAAREFWVEKWQCERQIVSFGSTKQKMLRAVKPTTVSCGGHFASTCGDCPQDMGESWCNGDCDWDESTSKCINSPSLVHPAYTNLIKFRQFQPVVDEHNRYVNVILVRSPFETEEQEVLYERYKDDILFLGISSFEAYPLRSPNPHSFEFRPGDYISRFPGWLNMYASPDSIFPINLPVIQLSHSDFSVLEIDYDAEVAQGKHEKMYDFIYVMTNTEAEVKVDCTGWGAYAKNWPLAKKAMDIMCLEMNFTGVVLGIVDSNGNSCEIPPSCQDKLVTAPYVNYFEGLNFMRQSKFLLLPQVYDASPRVAVEAMSLNIPLLMNNQIVGGWKYINEQTGEFFNDNMSDFRSSLAKLVSRLDSYSPRSYVELNYGTKKAGSKLRAFVEENFSDRVSLPKKSHLLIPSEPIKMTSPKNDKMNINTHDTVESVHVLDERSLFDTDGIDGKKDVGAESEIPDCEGLSFGSGEEGRGSDDENEKISATTKLRPPRLFSVFSTECSPFHDWQAQTLIHNHKKQGIQGFLVRLLACDDPSYVLPKHSHENYRVVRMPNFGLRGEDSWRNKPFSVAYWLDGFSKDDDLPEDDDIVASIDPDMIFLSSDVNLGSIKDNRGVASQYSLGSTWVRDWVLQFCDGKCDVIADPSDVSFGAPYILKAKDMLRLARLWKNLVDVMRPYDKSWHLDMYAAIIAARRLDIVFTVERNMIGNSDDGMEPWDLAMWGESSYDIGKLHSHDPLTMQVAHYCQTYSISSYRWSKHDHHHLDIRKCDPLNNAFNMPTTGDSVLMTEARGEELAPMTDVTKTARNVWLLDATMAVAQEAIENYNAEFCIPSEHTETLEEMPPSSLDLDCSRFGGPSDQSMQYWKSATQHDLSYKSHYWSDSGDAKYLTFDPGYEGWNNARLYFENVLVLAHATGRTLVLPPRNELNHLKGTHSFEDFFNIDAINTHQEGINIISMEEFLHREALPGKLYDVGCTSNDCALLPPESRIDWNGHNLVDLYMYLERIGTVPEWNTYPPKCALVIPGTDSYGNANENHLHKDESQGLFAKRFIRDFLHYNDEVLCGSARIIRAIEHYAVSMGFPTTEFYSMHIRRGDFSIQYPEGAVSAEDLVLQTEADGIPEKKLVYIATDEKDKAFFQPFKDKYHVVFLDDFADHFKSLDSAYYGLLDQLVASKGEVFFGTWPSTFSSYINRLRGYYSIKDGIETGGKINSFYFSKDHKHIMMEYKSVDEPSVSWMREYPDAWYLIDQV</sequence>
<keyword evidence="3" id="KW-0119">Carbohydrate metabolism</keyword>
<dbReference type="Gene3D" id="3.40.50.11340">
    <property type="match status" value="1"/>
</dbReference>
<evidence type="ECO:0000256" key="5">
    <source>
        <dbReference type="SAM" id="Phobius"/>
    </source>
</evidence>
<keyword evidence="1 6" id="KW-0808">Transferase</keyword>
<feature type="transmembrane region" description="Helical" evidence="5">
    <location>
        <begin position="73"/>
        <end position="91"/>
    </location>
</feature>
<evidence type="ECO:0000256" key="1">
    <source>
        <dbReference type="ARBA" id="ARBA00022679"/>
    </source>
</evidence>